<feature type="compositionally biased region" description="Basic and acidic residues" evidence="1">
    <location>
        <begin position="42"/>
        <end position="65"/>
    </location>
</feature>
<reference evidence="2 3" key="1">
    <citation type="journal article" date="2016" name="Genome Announc.">
        <title>Genome Sequence of Madurella mycetomatis mm55, Isolated from a Human Mycetoma Case in Sudan.</title>
        <authorList>
            <person name="Smit S."/>
            <person name="Derks M.F."/>
            <person name="Bervoets S."/>
            <person name="Fahal A."/>
            <person name="van Leeuwen W."/>
            <person name="van Belkum A."/>
            <person name="van de Sande W.W."/>
        </authorList>
    </citation>
    <scope>NUCLEOTIDE SEQUENCE [LARGE SCALE GENOMIC DNA]</scope>
    <source>
        <strain evidence="3">mm55</strain>
    </source>
</reference>
<accession>A0A175W4U5</accession>
<name>A0A175W4U5_9PEZI</name>
<proteinExistence type="predicted"/>
<feature type="region of interest" description="Disordered" evidence="1">
    <location>
        <begin position="42"/>
        <end position="121"/>
    </location>
</feature>
<evidence type="ECO:0000313" key="2">
    <source>
        <dbReference type="EMBL" id="KXX78519.1"/>
    </source>
</evidence>
<dbReference type="VEuPathDB" id="FungiDB:MMYC01_206371"/>
<comment type="caution">
    <text evidence="2">The sequence shown here is derived from an EMBL/GenBank/DDBJ whole genome shotgun (WGS) entry which is preliminary data.</text>
</comment>
<gene>
    <name evidence="2" type="ORF">MMYC01_206371</name>
</gene>
<keyword evidence="3" id="KW-1185">Reference proteome</keyword>
<dbReference type="AlphaFoldDB" id="A0A175W4U5"/>
<evidence type="ECO:0000313" key="3">
    <source>
        <dbReference type="Proteomes" id="UP000078237"/>
    </source>
</evidence>
<dbReference type="Proteomes" id="UP000078237">
    <property type="component" value="Unassembled WGS sequence"/>
</dbReference>
<protein>
    <submittedName>
        <fullName evidence="2">Uncharacterized protein</fullName>
    </submittedName>
</protein>
<feature type="compositionally biased region" description="Basic and acidic residues" evidence="1">
    <location>
        <begin position="103"/>
        <end position="115"/>
    </location>
</feature>
<organism evidence="2 3">
    <name type="scientific">Madurella mycetomatis</name>
    <dbReference type="NCBI Taxonomy" id="100816"/>
    <lineage>
        <taxon>Eukaryota</taxon>
        <taxon>Fungi</taxon>
        <taxon>Dikarya</taxon>
        <taxon>Ascomycota</taxon>
        <taxon>Pezizomycotina</taxon>
        <taxon>Sordariomycetes</taxon>
        <taxon>Sordariomycetidae</taxon>
        <taxon>Sordariales</taxon>
        <taxon>Sordariales incertae sedis</taxon>
        <taxon>Madurella</taxon>
    </lineage>
</organism>
<sequence>MSTPWFRCWDPLSAALPPVEAPADVQEAARDRCAACRSAKQEAEMKEGNQRAEGEVVVEEDKGGEMSKGLKGRVKEVLGGFRKGLSLPPSPTRKEGLGAGDSGEDRERESEEFVRKNAGRW</sequence>
<evidence type="ECO:0000256" key="1">
    <source>
        <dbReference type="SAM" id="MobiDB-lite"/>
    </source>
</evidence>
<dbReference type="EMBL" id="LCTW02000117">
    <property type="protein sequence ID" value="KXX78519.1"/>
    <property type="molecule type" value="Genomic_DNA"/>
</dbReference>